<dbReference type="GO" id="GO:0046677">
    <property type="term" value="P:response to antibiotic"/>
    <property type="evidence" value="ECO:0007669"/>
    <property type="project" value="InterPro"/>
</dbReference>
<dbReference type="GO" id="GO:0030655">
    <property type="term" value="P:beta-lactam antibiotic catabolic process"/>
    <property type="evidence" value="ECO:0007669"/>
    <property type="project" value="InterPro"/>
</dbReference>
<sequence length="297" mass="33276">MTRRWQIKITLALAVGLLSIMGWVHFGGSDNEAKEDPVSAQEKTTIKQNYIKTRLSKYLKSYTKDGTVSVSFYNLGAKPGSKAAKASNADLYERGKLAVESRSHTKHVSASTYKLFIAAYLMNLKKKGQFSWTKANKANVSNMIVHSRNEYAESVLNRYGQTSLNRFIKRNNWYSPVFKPYKAAGTTSHSLMLVLRDLHDYKGAFSNRSDAKRILGYMGRQVYRSGIPAGARKAQKGTKVNDKVGWLGSTNNDAGIVTLPNGQQYLLVVMTHGHKQSGFSGFPKMTKRVQEIVYENK</sequence>
<name>A0A081BHS1_9LACO</name>
<protein>
    <submittedName>
        <fullName evidence="2">Beta-lactamase class A</fullName>
    </submittedName>
</protein>
<dbReference type="Proteomes" id="UP000028700">
    <property type="component" value="Unassembled WGS sequence"/>
</dbReference>
<dbReference type="RefSeq" id="WP_235786795.1">
    <property type="nucleotide sequence ID" value="NZ_BBAZ01000009.1"/>
</dbReference>
<dbReference type="SUPFAM" id="SSF56601">
    <property type="entry name" value="beta-lactamase/transpeptidase-like"/>
    <property type="match status" value="1"/>
</dbReference>
<gene>
    <name evidence="2" type="ORF">LOSG293_090140</name>
</gene>
<organism evidence="2 3">
    <name type="scientific">Secundilactobacillus oryzae JCM 18671</name>
    <dbReference type="NCBI Taxonomy" id="1291743"/>
    <lineage>
        <taxon>Bacteria</taxon>
        <taxon>Bacillati</taxon>
        <taxon>Bacillota</taxon>
        <taxon>Bacilli</taxon>
        <taxon>Lactobacillales</taxon>
        <taxon>Lactobacillaceae</taxon>
        <taxon>Secundilactobacillus</taxon>
    </lineage>
</organism>
<dbReference type="EMBL" id="BBJM01000009">
    <property type="protein sequence ID" value="GAK47589.1"/>
    <property type="molecule type" value="Genomic_DNA"/>
</dbReference>
<evidence type="ECO:0000313" key="3">
    <source>
        <dbReference type="Proteomes" id="UP000028700"/>
    </source>
</evidence>
<reference evidence="2" key="1">
    <citation type="journal article" date="2014" name="Genome Announc.">
        <title>Draft Genome Sequence of Lactobacillus oryzae Strain SG293T.</title>
        <authorList>
            <person name="Tanizawa Y."/>
            <person name="Fujisawa T."/>
            <person name="Mochizuki T."/>
            <person name="Kaminuma E."/>
            <person name="Nakamura Y."/>
            <person name="Tohno M."/>
        </authorList>
    </citation>
    <scope>NUCLEOTIDE SEQUENCE [LARGE SCALE GENOMIC DNA]</scope>
    <source>
        <strain evidence="2">SG293</strain>
    </source>
</reference>
<dbReference type="PANTHER" id="PTHR35333">
    <property type="entry name" value="BETA-LACTAMASE"/>
    <property type="match status" value="1"/>
</dbReference>
<dbReference type="InterPro" id="IPR000871">
    <property type="entry name" value="Beta-lactam_class-A"/>
</dbReference>
<dbReference type="InterPro" id="IPR012338">
    <property type="entry name" value="Beta-lactam/transpept-like"/>
</dbReference>
<dbReference type="Gene3D" id="3.40.710.10">
    <property type="entry name" value="DD-peptidase/beta-lactamase superfamily"/>
    <property type="match status" value="1"/>
</dbReference>
<feature type="domain" description="Beta-lactamase class A catalytic" evidence="1">
    <location>
        <begin position="141"/>
        <end position="271"/>
    </location>
</feature>
<proteinExistence type="predicted"/>
<dbReference type="STRING" id="1291743.LOSG293_090140"/>
<dbReference type="InterPro" id="IPR045155">
    <property type="entry name" value="Beta-lactam_cat"/>
</dbReference>
<dbReference type="eggNOG" id="COG2367">
    <property type="taxonomic scope" value="Bacteria"/>
</dbReference>
<dbReference type="GO" id="GO:0008800">
    <property type="term" value="F:beta-lactamase activity"/>
    <property type="evidence" value="ECO:0007669"/>
    <property type="project" value="InterPro"/>
</dbReference>
<dbReference type="Pfam" id="PF13354">
    <property type="entry name" value="Beta-lactamase2"/>
    <property type="match status" value="1"/>
</dbReference>
<accession>A0A081BHS1</accession>
<dbReference type="PANTHER" id="PTHR35333:SF3">
    <property type="entry name" value="BETA-LACTAMASE-TYPE TRANSPEPTIDASE FOLD CONTAINING PROTEIN"/>
    <property type="match status" value="1"/>
</dbReference>
<evidence type="ECO:0000313" key="2">
    <source>
        <dbReference type="EMBL" id="GAK47589.1"/>
    </source>
</evidence>
<keyword evidence="3" id="KW-1185">Reference proteome</keyword>
<dbReference type="AlphaFoldDB" id="A0A081BHS1"/>
<evidence type="ECO:0000259" key="1">
    <source>
        <dbReference type="Pfam" id="PF13354"/>
    </source>
</evidence>
<comment type="caution">
    <text evidence="2">The sequence shown here is derived from an EMBL/GenBank/DDBJ whole genome shotgun (WGS) entry which is preliminary data.</text>
</comment>